<dbReference type="InterPro" id="IPR049552">
    <property type="entry name" value="PKS_DH_N"/>
</dbReference>
<dbReference type="InterPro" id="IPR014030">
    <property type="entry name" value="Ketoacyl_synth_N"/>
</dbReference>
<dbReference type="InterPro" id="IPR036291">
    <property type="entry name" value="NAD(P)-bd_dom_sf"/>
</dbReference>
<dbReference type="InterPro" id="IPR050091">
    <property type="entry name" value="PKS_NRPS_Biosynth_Enz"/>
</dbReference>
<keyword evidence="5" id="KW-0511">Multifunctional enzyme</keyword>
<dbReference type="GO" id="GO:0008270">
    <property type="term" value="F:zinc ion binding"/>
    <property type="evidence" value="ECO:0007669"/>
    <property type="project" value="InterPro"/>
</dbReference>
<evidence type="ECO:0000313" key="12">
    <source>
        <dbReference type="EMBL" id="TXL75685.1"/>
    </source>
</evidence>
<reference evidence="12 13" key="1">
    <citation type="submission" date="2019-06" db="EMBL/GenBank/DDBJ databases">
        <title>New taxonomy in bacterial strain CC-CFT640, isolated from vineyard.</title>
        <authorList>
            <person name="Lin S.-Y."/>
            <person name="Tsai C.-F."/>
            <person name="Young C.-C."/>
        </authorList>
    </citation>
    <scope>NUCLEOTIDE SEQUENCE [LARGE SCALE GENOMIC DNA]</scope>
    <source>
        <strain evidence="12 13">CC-CFT640</strain>
    </source>
</reference>
<dbReference type="InterPro" id="IPR013154">
    <property type="entry name" value="ADH-like_N"/>
</dbReference>
<dbReference type="SMART" id="SM00823">
    <property type="entry name" value="PKS_PP"/>
    <property type="match status" value="1"/>
</dbReference>
<dbReference type="Gene3D" id="3.90.180.10">
    <property type="entry name" value="Medium-chain alcohol dehydrogenases, catalytic domain"/>
    <property type="match status" value="1"/>
</dbReference>
<dbReference type="SUPFAM" id="SSF52151">
    <property type="entry name" value="FabD/lysophospholipase-like"/>
    <property type="match status" value="1"/>
</dbReference>
<dbReference type="InterPro" id="IPR020841">
    <property type="entry name" value="PKS_Beta-ketoAc_synthase_dom"/>
</dbReference>
<evidence type="ECO:0000259" key="10">
    <source>
        <dbReference type="PROSITE" id="PS52004"/>
    </source>
</evidence>
<dbReference type="InterPro" id="IPR016039">
    <property type="entry name" value="Thiolase-like"/>
</dbReference>
<dbReference type="InterPro" id="IPR013968">
    <property type="entry name" value="PKS_KR"/>
</dbReference>
<dbReference type="OrthoDB" id="9778690at2"/>
<dbReference type="InterPro" id="IPR020806">
    <property type="entry name" value="PKS_PP-bd"/>
</dbReference>
<keyword evidence="6" id="KW-0012">Acyltransferase</keyword>
<dbReference type="SUPFAM" id="SSF51735">
    <property type="entry name" value="NAD(P)-binding Rossmann-fold domains"/>
    <property type="match status" value="3"/>
</dbReference>
<feature type="active site" description="Proton acceptor; for dehydratase activity" evidence="7">
    <location>
        <position position="958"/>
    </location>
</feature>
<feature type="domain" description="Carrier" evidence="9">
    <location>
        <begin position="2438"/>
        <end position="2515"/>
    </location>
</feature>
<evidence type="ECO:0000259" key="9">
    <source>
        <dbReference type="PROSITE" id="PS50075"/>
    </source>
</evidence>
<feature type="domain" description="PKS/mFAS DH" evidence="11">
    <location>
        <begin position="929"/>
        <end position="1203"/>
    </location>
</feature>
<dbReference type="Gene3D" id="3.40.47.10">
    <property type="match status" value="1"/>
</dbReference>
<dbReference type="InterPro" id="IPR020807">
    <property type="entry name" value="PKS_DH"/>
</dbReference>
<dbReference type="InterPro" id="IPR014043">
    <property type="entry name" value="Acyl_transferase_dom"/>
</dbReference>
<evidence type="ECO:0000256" key="4">
    <source>
        <dbReference type="ARBA" id="ARBA00022857"/>
    </source>
</evidence>
<feature type="region of interest" description="N-terminal hotdog fold" evidence="7">
    <location>
        <begin position="929"/>
        <end position="1048"/>
    </location>
</feature>
<proteinExistence type="predicted"/>
<dbReference type="FunFam" id="3.40.50.720:FF:000209">
    <property type="entry name" value="Polyketide synthase Pks12"/>
    <property type="match status" value="1"/>
</dbReference>
<evidence type="ECO:0000313" key="13">
    <source>
        <dbReference type="Proteomes" id="UP000321638"/>
    </source>
</evidence>
<gene>
    <name evidence="12" type="ORF">FHP25_13620</name>
</gene>
<dbReference type="Pfam" id="PF21089">
    <property type="entry name" value="PKS_DH_N"/>
    <property type="match status" value="1"/>
</dbReference>
<dbReference type="Gene3D" id="3.30.70.3290">
    <property type="match status" value="1"/>
</dbReference>
<dbReference type="Pfam" id="PF14765">
    <property type="entry name" value="PS-DH"/>
    <property type="match status" value="1"/>
</dbReference>
<evidence type="ECO:0000256" key="8">
    <source>
        <dbReference type="SAM" id="MobiDB-lite"/>
    </source>
</evidence>
<dbReference type="GO" id="GO:0004315">
    <property type="term" value="F:3-oxoacyl-[acyl-carrier-protein] synthase activity"/>
    <property type="evidence" value="ECO:0007669"/>
    <property type="project" value="InterPro"/>
</dbReference>
<feature type="region of interest" description="C-terminal hotdog fold" evidence="7">
    <location>
        <begin position="1059"/>
        <end position="1203"/>
    </location>
</feature>
<dbReference type="InterPro" id="IPR032821">
    <property type="entry name" value="PKS_assoc"/>
</dbReference>
<keyword evidence="3" id="KW-0808">Transferase</keyword>
<dbReference type="InterPro" id="IPR014031">
    <property type="entry name" value="Ketoacyl_synth_C"/>
</dbReference>
<dbReference type="InterPro" id="IPR049900">
    <property type="entry name" value="PKS_mFAS_DH"/>
</dbReference>
<dbReference type="InterPro" id="IPR002364">
    <property type="entry name" value="Quin_OxRdtase/zeta-crystal_CS"/>
</dbReference>
<dbReference type="SUPFAM" id="SSF53901">
    <property type="entry name" value="Thiolase-like"/>
    <property type="match status" value="1"/>
</dbReference>
<feature type="active site" description="Proton donor; for dehydratase activity" evidence="7">
    <location>
        <position position="1118"/>
    </location>
</feature>
<dbReference type="InterPro" id="IPR036736">
    <property type="entry name" value="ACP-like_sf"/>
</dbReference>
<dbReference type="InterPro" id="IPR057326">
    <property type="entry name" value="KR_dom"/>
</dbReference>
<dbReference type="Pfam" id="PF02801">
    <property type="entry name" value="Ketoacyl-synt_C"/>
    <property type="match status" value="1"/>
</dbReference>
<dbReference type="Pfam" id="PF00698">
    <property type="entry name" value="Acyl_transf_1"/>
    <property type="match status" value="1"/>
</dbReference>
<dbReference type="Pfam" id="PF16197">
    <property type="entry name" value="KAsynt_C_assoc"/>
    <property type="match status" value="1"/>
</dbReference>
<dbReference type="InterPro" id="IPR013149">
    <property type="entry name" value="ADH-like_C"/>
</dbReference>
<evidence type="ECO:0000256" key="5">
    <source>
        <dbReference type="ARBA" id="ARBA00023268"/>
    </source>
</evidence>
<accession>A0A5C8PNQ2</accession>
<dbReference type="SMART" id="SM00826">
    <property type="entry name" value="PKS_DH"/>
    <property type="match status" value="1"/>
</dbReference>
<dbReference type="GO" id="GO:0006633">
    <property type="term" value="P:fatty acid biosynthetic process"/>
    <property type="evidence" value="ECO:0007669"/>
    <property type="project" value="InterPro"/>
</dbReference>
<dbReference type="SUPFAM" id="SSF47336">
    <property type="entry name" value="ACP-like"/>
    <property type="match status" value="1"/>
</dbReference>
<dbReference type="InterPro" id="IPR016035">
    <property type="entry name" value="Acyl_Trfase/lysoPLipase"/>
</dbReference>
<keyword evidence="1" id="KW-0596">Phosphopantetheine</keyword>
<dbReference type="SMART" id="SM00822">
    <property type="entry name" value="PKS_KR"/>
    <property type="match status" value="1"/>
</dbReference>
<dbReference type="Pfam" id="PF00550">
    <property type="entry name" value="PP-binding"/>
    <property type="match status" value="1"/>
</dbReference>
<dbReference type="PROSITE" id="PS00606">
    <property type="entry name" value="KS3_1"/>
    <property type="match status" value="1"/>
</dbReference>
<feature type="domain" description="Ketosynthase family 3 (KS3)" evidence="10">
    <location>
        <begin position="38"/>
        <end position="462"/>
    </location>
</feature>
<dbReference type="Gene3D" id="3.40.50.720">
    <property type="entry name" value="NAD(P)-binding Rossmann-like Domain"/>
    <property type="match status" value="3"/>
</dbReference>
<dbReference type="SMART" id="SM00829">
    <property type="entry name" value="PKS_ER"/>
    <property type="match status" value="1"/>
</dbReference>
<dbReference type="PROSITE" id="PS01162">
    <property type="entry name" value="QOR_ZETA_CRYSTAL"/>
    <property type="match status" value="1"/>
</dbReference>
<dbReference type="EMBL" id="VDUZ01000013">
    <property type="protein sequence ID" value="TXL75685.1"/>
    <property type="molecule type" value="Genomic_DNA"/>
</dbReference>
<dbReference type="PROSITE" id="PS52019">
    <property type="entry name" value="PKS_MFAS_DH"/>
    <property type="match status" value="1"/>
</dbReference>
<dbReference type="InterPro" id="IPR018201">
    <property type="entry name" value="Ketoacyl_synth_AS"/>
</dbReference>
<dbReference type="GO" id="GO:0031177">
    <property type="term" value="F:phosphopantetheine binding"/>
    <property type="evidence" value="ECO:0007669"/>
    <property type="project" value="InterPro"/>
</dbReference>
<dbReference type="InterPro" id="IPR016036">
    <property type="entry name" value="Malonyl_transacylase_ACP-bd"/>
</dbReference>
<dbReference type="GO" id="GO:0016491">
    <property type="term" value="F:oxidoreductase activity"/>
    <property type="evidence" value="ECO:0007669"/>
    <property type="project" value="InterPro"/>
</dbReference>
<keyword evidence="13" id="KW-1185">Reference proteome</keyword>
<dbReference type="SUPFAM" id="SSF55048">
    <property type="entry name" value="Probable ACP-binding domain of malonyl-CoA ACP transacylase"/>
    <property type="match status" value="1"/>
</dbReference>
<dbReference type="Pfam" id="PF00107">
    <property type="entry name" value="ADH_zinc_N"/>
    <property type="match status" value="1"/>
</dbReference>
<dbReference type="InterPro" id="IPR001227">
    <property type="entry name" value="Ac_transferase_dom_sf"/>
</dbReference>
<dbReference type="SUPFAM" id="SSF50129">
    <property type="entry name" value="GroES-like"/>
    <property type="match status" value="1"/>
</dbReference>
<dbReference type="Gene3D" id="1.10.1200.10">
    <property type="entry name" value="ACP-like"/>
    <property type="match status" value="1"/>
</dbReference>
<dbReference type="InterPro" id="IPR020843">
    <property type="entry name" value="ER"/>
</dbReference>
<dbReference type="GO" id="GO:0004312">
    <property type="term" value="F:fatty acid synthase activity"/>
    <property type="evidence" value="ECO:0007669"/>
    <property type="project" value="TreeGrafter"/>
</dbReference>
<dbReference type="CDD" id="cd00833">
    <property type="entry name" value="PKS"/>
    <property type="match status" value="1"/>
</dbReference>
<dbReference type="Gene3D" id="3.40.366.10">
    <property type="entry name" value="Malonyl-Coenzyme A Acyl Carrier Protein, domain 2"/>
    <property type="match status" value="1"/>
</dbReference>
<comment type="caution">
    <text evidence="12">The sequence shown here is derived from an EMBL/GenBank/DDBJ whole genome shotgun (WGS) entry which is preliminary data.</text>
</comment>
<dbReference type="Pfam" id="PF00109">
    <property type="entry name" value="ketoacyl-synt"/>
    <property type="match status" value="1"/>
</dbReference>
<evidence type="ECO:0000256" key="6">
    <source>
        <dbReference type="ARBA" id="ARBA00023315"/>
    </source>
</evidence>
<organism evidence="12 13">
    <name type="scientific">Vineibacter terrae</name>
    <dbReference type="NCBI Taxonomy" id="2586908"/>
    <lineage>
        <taxon>Bacteria</taxon>
        <taxon>Pseudomonadati</taxon>
        <taxon>Pseudomonadota</taxon>
        <taxon>Alphaproteobacteria</taxon>
        <taxon>Hyphomicrobiales</taxon>
        <taxon>Vineibacter</taxon>
    </lineage>
</organism>
<dbReference type="SUPFAM" id="SSF53335">
    <property type="entry name" value="S-adenosyl-L-methionine-dependent methyltransferases"/>
    <property type="match status" value="1"/>
</dbReference>
<evidence type="ECO:0000256" key="1">
    <source>
        <dbReference type="ARBA" id="ARBA00022450"/>
    </source>
</evidence>
<feature type="region of interest" description="Disordered" evidence="8">
    <location>
        <begin position="1"/>
        <end position="23"/>
    </location>
</feature>
<dbReference type="CDD" id="cd05195">
    <property type="entry name" value="enoyl_red"/>
    <property type="match status" value="1"/>
</dbReference>
<dbReference type="SMART" id="SM00825">
    <property type="entry name" value="PKS_KS"/>
    <property type="match status" value="1"/>
</dbReference>
<dbReference type="Pfam" id="PF08659">
    <property type="entry name" value="KR"/>
    <property type="match status" value="1"/>
</dbReference>
<dbReference type="SMART" id="SM00827">
    <property type="entry name" value="PKS_AT"/>
    <property type="match status" value="1"/>
</dbReference>
<protein>
    <submittedName>
        <fullName evidence="12">SDR family NAD(P)-dependent oxidoreductase</fullName>
    </submittedName>
</protein>
<dbReference type="PROSITE" id="PS00012">
    <property type="entry name" value="PHOSPHOPANTETHEINE"/>
    <property type="match status" value="1"/>
</dbReference>
<dbReference type="InterPro" id="IPR042104">
    <property type="entry name" value="PKS_dehydratase_sf"/>
</dbReference>
<dbReference type="PANTHER" id="PTHR43775:SF37">
    <property type="entry name" value="SI:DKEY-61P9.11"/>
    <property type="match status" value="1"/>
</dbReference>
<dbReference type="PROSITE" id="PS50075">
    <property type="entry name" value="CARRIER"/>
    <property type="match status" value="1"/>
</dbReference>
<dbReference type="Gene3D" id="3.40.50.150">
    <property type="entry name" value="Vaccinia Virus protein VP39"/>
    <property type="match status" value="1"/>
</dbReference>
<dbReference type="InterPro" id="IPR006162">
    <property type="entry name" value="Ppantetheine_attach_site"/>
</dbReference>
<sequence>MHPTFAPKADDDDPQPDSLSADKLGAIVRKKSDRGSKQRQIGIIGYALRVPGAPDREAFWRMLSEGRCAVTRVPADRFPLGAFYHPKASADIPGRSYTFAAGVLDDVWSFDPTVFGISPREAAQMDPQQRHLLQVVYEAIEHAGLRPSQLAGSRTGVYVGASSSDYATRFMFDPSAVDVHMMTGNTLSIISNRISYCFDLRGPSFTVDTACSSSLVAMHVALEAIRDGKIDTAIVGGVNLLLSPFSFVGFSRASMLSPTGLCKAFDASGDGYVRAEGALAVVLRASDVAARNGDRVHATIVGSGINQDGRTTGLSLPSPDAQAALLQQVYAEFGVAPDELAFIEAHGTGTRVGDPAEAEALGTILGQKRTAPLPIGSVKTNIGHLEPGSGLAGVIKSVMALKEGVLPPSLHFNEPNPDIRFEELNLKVAAEPTKLAKGRGLRHAGINSFGFGGANAHVVLREPDRAPAAARPKANGAAPAPLVLSAYGADALKALADRYASRLPKNGHADVTAIANAAAHTRDLLPERMVVAGSNLRASLTAHVNGEAVPSLWRGKALGSDLDIGFVFAGNGTQWAGMGLAAYQGNAAFREALQAFDARFKELAGWSTIEALQSPELAVDIRRASRAQPLILALQVAAVGALAARGLEPTLAIGHSVGEIGAAWCAGALDLDGAIRVVLARSQLQEITRYQGGMAAVLVSATEMQALLERQAFDGLEVAAINSARSVTVAGPNAALDAFVKYAEQERWGVRRLDLDYPFHCALVDPIRDRLLAELASIKPSATRIPLISTVTGEEIDGETLTAEYWWRNVRRPVAFEAGLRAVCQRGVRIFVEISARQVLGGYLNDVLRRQSIDGAVIDTLGRDGKEPGDEITATVARVLVAGGRVDLERFVGPAVRPAAELPNYAWQRRQIDFPDTGEAFRTYAAQPHPLLGSAMRAESREWFTAIDPGLFPWLEDHRVEDTAVFPAAGFIEIALAAARETYGDGALEVRDLEILQPLVFDAERSFEVMTRVSHDTGVLEIRSRPRPGEDEWSLHVKATVAQAPVSEMSVAPLSDPACDVFDAERVYALARRRGLVYGPAFRKVESIDVVDDRRARGTFVSARPIAENLLLDPTILDSAFHVSFALAEMDADLAPDARFLPVRIGALRIFRPGTPIASGMCRITLATARSRVADFVLFDSAGNVVVQATQVRFRTVPRAVRETMDSLTYRTGFVRLPERGQPSAAVAVHAGGPATVLADAARAVDDVEAARDVSLVLDVGARAAAYLSLKTVMGEAPTTVPELVASGRVSMSAWPLMARMLTELSDAGLAFETDDGWTLKDAPDFPTMSELVNVLLTRYPAWIAEATCLARLPEILPQLLREGFDAGGYGQAVLEHLENGSPSALRLGDVVQRTASDIIARWPAESPLRVLVVGAVNLPMAARLAPAVVARHGRLVATDMDGERLKTAQLNLSDAASAQMHLVEWDEALDAAGGGYDLVLCAGALHRVAVAPGKLDFLAQAIRQGGTVVAAEPSPSFFADIVHGQRAAWWVGSVNPDFPVGAVLGERDWQQALESAGLKTVTVQSLGGEPAAGLLVSGVASGRSAVLDLPRDVGARSMIVVADASSDSHVLADLLQSRLAGTGRVVPLRSSDGAQPPRGSTRRVRVIDLRESEAAAGAIADLGADAAITDIIFVAADRAPPADPVASLSRKSIAMINLAQAVESAGTVRLWIVCTGALSGAVEGAAPNPTQTGLWAAARVLQNEFPGVEVRCLDVDPGMATDLAASRVSEAITHIPTERELRLSAKGRVALRVLRGGVLPEPGLGVVGADTALRLVIDRAGQGDGFVWRPVTRRAPAAHEVEVKVSATGLNFRDVMWSLGLLPDEALENGFTGPTIGMECAGVVTAVGAEVKNLRVGERVVAFAADAFSTHVSVGAHTVASIPEGISMEAAATLPVAFLTAYYALVHLARLEVGETVLIHGGAGGVGLAALQIAKLRGAKVIATAGSSDRRTLLRELGADHVLDSRSLAFVDDVRRLTQGEGVDVVLNSLAAEAMERSVDCLKPFGRFLELGKRDYYTNRHLGLRPFRNNLSYFGIDADQLLNVNRGIVERLFGELMALFARGELVPLPYRIFESDDAAKAFRLMQRSGHIGKILVRPPQSLPQPDVARQFQVDPKGRYLIVGGLGGFGLATAQWLADKGARHLVLMSRSGKPTEQAELVLAGFKEKGVRVDVVAVDVADRAALERYLTSLQGDKTPLKGVFHVAMVLDDALGKDLDRSRMEAVLRPKVAGADNLDQLTRRFDLDCFVLFSSATVLIGNPGQTNYVAANAFLEGLAQRRRAEGLPGLAVSWGAIGDVGYLARNASVNRALSQRLGSTTLAASEALAGLDQLLARDGRDVAAAALGYARIDWSLARKELVITRTPLFEELQLTDATADGASMAAEELLRMLRDLPEAEVQDKLADLVVANITRTLRLPSGDVDRNRALSEFGMDSLMMLELRTAVEEAMGIEIPLMSLTSSLTVIDISKRLASMLRNQEKALMSGQMSALAQGHVSVPDMASDAEIAAAAAAVAQRAKTVDGVL</sequence>
<dbReference type="InterPro" id="IPR029063">
    <property type="entry name" value="SAM-dependent_MTases_sf"/>
</dbReference>
<evidence type="ECO:0000256" key="2">
    <source>
        <dbReference type="ARBA" id="ARBA00022553"/>
    </source>
</evidence>
<dbReference type="PANTHER" id="PTHR43775">
    <property type="entry name" value="FATTY ACID SYNTHASE"/>
    <property type="match status" value="1"/>
</dbReference>
<dbReference type="PROSITE" id="PS52004">
    <property type="entry name" value="KS3_2"/>
    <property type="match status" value="1"/>
</dbReference>
<keyword evidence="4" id="KW-0521">NADP</keyword>
<evidence type="ECO:0000256" key="3">
    <source>
        <dbReference type="ARBA" id="ARBA00022679"/>
    </source>
</evidence>
<dbReference type="InterPro" id="IPR009081">
    <property type="entry name" value="PP-bd_ACP"/>
</dbReference>
<dbReference type="Proteomes" id="UP000321638">
    <property type="component" value="Unassembled WGS sequence"/>
</dbReference>
<dbReference type="InterPro" id="IPR049551">
    <property type="entry name" value="PKS_DH_C"/>
</dbReference>
<dbReference type="Pfam" id="PF08240">
    <property type="entry name" value="ADH_N"/>
    <property type="match status" value="1"/>
</dbReference>
<evidence type="ECO:0000256" key="7">
    <source>
        <dbReference type="PROSITE-ProRule" id="PRU01363"/>
    </source>
</evidence>
<dbReference type="Gene3D" id="3.10.129.110">
    <property type="entry name" value="Polyketide synthase dehydratase"/>
    <property type="match status" value="1"/>
</dbReference>
<evidence type="ECO:0000259" key="11">
    <source>
        <dbReference type="PROSITE" id="PS52019"/>
    </source>
</evidence>
<dbReference type="InterPro" id="IPR011032">
    <property type="entry name" value="GroES-like_sf"/>
</dbReference>
<keyword evidence="2" id="KW-0597">Phosphoprotein</keyword>
<name>A0A5C8PNQ2_9HYPH</name>